<accession>A0ABM6Y1R6</accession>
<proteinExistence type="predicted"/>
<keyword evidence="4 5" id="KW-0472">Membrane</keyword>
<keyword evidence="2 5" id="KW-0812">Transmembrane</keyword>
<protein>
    <submittedName>
        <fullName evidence="6">Isoprenylcysteine carboxylmethyltransferase family protein</fullName>
    </submittedName>
</protein>
<evidence type="ECO:0000256" key="1">
    <source>
        <dbReference type="ARBA" id="ARBA00004127"/>
    </source>
</evidence>
<dbReference type="Gene3D" id="1.20.120.1630">
    <property type="match status" value="1"/>
</dbReference>
<gene>
    <name evidence="6" type="ORF">DY252_17760</name>
</gene>
<dbReference type="Proteomes" id="UP000256971">
    <property type="component" value="Chromosome"/>
</dbReference>
<feature type="transmembrane region" description="Helical" evidence="5">
    <location>
        <begin position="98"/>
        <end position="131"/>
    </location>
</feature>
<dbReference type="EMBL" id="CP031555">
    <property type="protein sequence ID" value="AXO15863.1"/>
    <property type="molecule type" value="Genomic_DNA"/>
</dbReference>
<feature type="transmembrane region" description="Helical" evidence="5">
    <location>
        <begin position="25"/>
        <end position="45"/>
    </location>
</feature>
<name>A0ABM6Y1R6_9PROT</name>
<organism evidence="6 7">
    <name type="scientific">Thalassospira indica</name>
    <dbReference type="NCBI Taxonomy" id="1891279"/>
    <lineage>
        <taxon>Bacteria</taxon>
        <taxon>Pseudomonadati</taxon>
        <taxon>Pseudomonadota</taxon>
        <taxon>Alphaproteobacteria</taxon>
        <taxon>Rhodospirillales</taxon>
        <taxon>Thalassospiraceae</taxon>
        <taxon>Thalassospira</taxon>
    </lineage>
</organism>
<reference evidence="6 7" key="1">
    <citation type="submission" date="2018-08" db="EMBL/GenBank/DDBJ databases">
        <title>Complete genome sequence of type strain Thalassospira indica MCCC 1A01103T, isolated from isolated from deep seawater of the Indian Ocean.</title>
        <authorList>
            <person name="Liu Y."/>
        </authorList>
    </citation>
    <scope>NUCLEOTIDE SEQUENCE [LARGE SCALE GENOMIC DNA]</scope>
    <source>
        <strain evidence="6 7">PB8BT</strain>
    </source>
</reference>
<evidence type="ECO:0000256" key="3">
    <source>
        <dbReference type="ARBA" id="ARBA00022989"/>
    </source>
</evidence>
<evidence type="ECO:0000256" key="2">
    <source>
        <dbReference type="ARBA" id="ARBA00022692"/>
    </source>
</evidence>
<evidence type="ECO:0000256" key="4">
    <source>
        <dbReference type="ARBA" id="ARBA00023136"/>
    </source>
</evidence>
<keyword evidence="3 5" id="KW-1133">Transmembrane helix</keyword>
<dbReference type="Pfam" id="PF04191">
    <property type="entry name" value="PEMT"/>
    <property type="match status" value="1"/>
</dbReference>
<keyword evidence="7" id="KW-1185">Reference proteome</keyword>
<evidence type="ECO:0000313" key="7">
    <source>
        <dbReference type="Proteomes" id="UP000256971"/>
    </source>
</evidence>
<sequence>MTSNPSNTIASPRQDLRRVQRRRKLAIAGIALLMLCALPLMQSLAQVEMFTHETVETGGIVLILIAIFGRAWCTLYIGGRKARDLTDTGPYSLSRNPLYMFSFIGAVGIGAQTGSLLIALLFGVGAFGVFLPVILREERALETLFGACFEDYKARVPRFGPRIGAWRDAEILEVRPHLLWRTLRDGLVFLMVIPIFELIDRLQISGLVDPLIYLP</sequence>
<evidence type="ECO:0000313" key="6">
    <source>
        <dbReference type="EMBL" id="AXO15863.1"/>
    </source>
</evidence>
<comment type="subcellular location">
    <subcellularLocation>
        <location evidence="1">Endomembrane system</location>
        <topology evidence="1">Multi-pass membrane protein</topology>
    </subcellularLocation>
</comment>
<evidence type="ECO:0000256" key="5">
    <source>
        <dbReference type="SAM" id="Phobius"/>
    </source>
</evidence>
<dbReference type="InterPro" id="IPR007318">
    <property type="entry name" value="Phopholipid_MeTrfase"/>
</dbReference>
<dbReference type="RefSeq" id="WP_064788894.1">
    <property type="nucleotide sequence ID" value="NZ_CP031555.1"/>
</dbReference>
<feature type="transmembrane region" description="Helical" evidence="5">
    <location>
        <begin position="57"/>
        <end position="77"/>
    </location>
</feature>